<dbReference type="Proteomes" id="UP000676169">
    <property type="component" value="Chromosome"/>
</dbReference>
<dbReference type="RefSeq" id="WP_211631458.1">
    <property type="nucleotide sequence ID" value="NZ_CP073100.1"/>
</dbReference>
<feature type="transmembrane region" description="Helical" evidence="6">
    <location>
        <begin position="100"/>
        <end position="120"/>
    </location>
</feature>
<feature type="transmembrane region" description="Helical" evidence="6">
    <location>
        <begin position="53"/>
        <end position="79"/>
    </location>
</feature>
<dbReference type="InterPro" id="IPR005495">
    <property type="entry name" value="LptG/LptF_permease"/>
</dbReference>
<accession>A0A975G8I7</accession>
<comment type="subcellular location">
    <subcellularLocation>
        <location evidence="1">Cell membrane</location>
        <topology evidence="1">Multi-pass membrane protein</topology>
    </subcellularLocation>
</comment>
<dbReference type="AlphaFoldDB" id="A0A975G8I7"/>
<keyword evidence="3 6" id="KW-0812">Transmembrane</keyword>
<reference evidence="7" key="1">
    <citation type="submission" date="2021-04" db="EMBL/GenBank/DDBJ databases">
        <title>Luteolibacter sp. 32A isolated from the skin of an Anderson's salamander (Ambystoma andersonii).</title>
        <authorList>
            <person name="Spergser J."/>
            <person name="Busse H.-J."/>
        </authorList>
    </citation>
    <scope>NUCLEOTIDE SEQUENCE</scope>
    <source>
        <strain evidence="7">32A</strain>
    </source>
</reference>
<dbReference type="PANTHER" id="PTHR33529">
    <property type="entry name" value="SLR0882 PROTEIN-RELATED"/>
    <property type="match status" value="1"/>
</dbReference>
<feature type="transmembrane region" description="Helical" evidence="6">
    <location>
        <begin position="12"/>
        <end position="33"/>
    </location>
</feature>
<feature type="transmembrane region" description="Helical" evidence="6">
    <location>
        <begin position="293"/>
        <end position="311"/>
    </location>
</feature>
<dbReference type="PANTHER" id="PTHR33529:SF6">
    <property type="entry name" value="YJGP_YJGQ FAMILY PERMEASE"/>
    <property type="match status" value="1"/>
</dbReference>
<protein>
    <submittedName>
        <fullName evidence="7">LptF/LptG family permease</fullName>
    </submittedName>
</protein>
<evidence type="ECO:0000256" key="1">
    <source>
        <dbReference type="ARBA" id="ARBA00004651"/>
    </source>
</evidence>
<evidence type="ECO:0000313" key="8">
    <source>
        <dbReference type="Proteomes" id="UP000676169"/>
    </source>
</evidence>
<dbReference type="EMBL" id="CP073100">
    <property type="protein sequence ID" value="QUE51319.1"/>
    <property type="molecule type" value="Genomic_DNA"/>
</dbReference>
<proteinExistence type="predicted"/>
<dbReference type="KEGG" id="lamb:KBB96_00110"/>
<evidence type="ECO:0000313" key="7">
    <source>
        <dbReference type="EMBL" id="QUE51319.1"/>
    </source>
</evidence>
<sequence>MRISDRYIGRQVLWSTVFAIIVLSLVLMLGSLFQQIRPLLVEQRIPFGLVARFALNILPFSMMFTIPWGFLSAVLLVFGRLSSEQELTGFRVAGISLPRLAAPVFILAIILSGLCLWLNVDVAPRAKASLDNMIYKEVMKNPKALLDPGAVQSRFSNQKVFVEAKDGDALVGFHMYQTRKANDPNGPTPAYVHAKRVELLVDQTKQQFRLTLDGAYIETKNDKGKYQPAFTGDAKYWFLNFSDSRPKKPRAGVMSADEIHAFVNSLPPQTEKGKIAMQERVKISFLSEITKRYSFSMACLAFAFVGVPLALKTRRQDTSFGLILSMLIAAGYFLSTFIADQFHTTTATAIALWSPNVVCVILGLILFRRARFR</sequence>
<evidence type="ECO:0000256" key="5">
    <source>
        <dbReference type="ARBA" id="ARBA00023136"/>
    </source>
</evidence>
<feature type="transmembrane region" description="Helical" evidence="6">
    <location>
        <begin position="318"/>
        <end position="339"/>
    </location>
</feature>
<dbReference type="Pfam" id="PF03739">
    <property type="entry name" value="LptF_LptG"/>
    <property type="match status" value="1"/>
</dbReference>
<feature type="transmembrane region" description="Helical" evidence="6">
    <location>
        <begin position="345"/>
        <end position="367"/>
    </location>
</feature>
<dbReference type="GO" id="GO:0043190">
    <property type="term" value="C:ATP-binding cassette (ABC) transporter complex"/>
    <property type="evidence" value="ECO:0007669"/>
    <property type="project" value="TreeGrafter"/>
</dbReference>
<keyword evidence="8" id="KW-1185">Reference proteome</keyword>
<evidence type="ECO:0000256" key="4">
    <source>
        <dbReference type="ARBA" id="ARBA00022989"/>
    </source>
</evidence>
<evidence type="ECO:0000256" key="2">
    <source>
        <dbReference type="ARBA" id="ARBA00022475"/>
    </source>
</evidence>
<gene>
    <name evidence="7" type="ORF">KBB96_00110</name>
</gene>
<organism evidence="7 8">
    <name type="scientific">Luteolibacter ambystomatis</name>
    <dbReference type="NCBI Taxonomy" id="2824561"/>
    <lineage>
        <taxon>Bacteria</taxon>
        <taxon>Pseudomonadati</taxon>
        <taxon>Verrucomicrobiota</taxon>
        <taxon>Verrucomicrobiia</taxon>
        <taxon>Verrucomicrobiales</taxon>
        <taxon>Verrucomicrobiaceae</taxon>
        <taxon>Luteolibacter</taxon>
    </lineage>
</organism>
<dbReference type="GO" id="GO:0015920">
    <property type="term" value="P:lipopolysaccharide transport"/>
    <property type="evidence" value="ECO:0007669"/>
    <property type="project" value="TreeGrafter"/>
</dbReference>
<keyword evidence="5 6" id="KW-0472">Membrane</keyword>
<keyword evidence="2" id="KW-1003">Cell membrane</keyword>
<evidence type="ECO:0000256" key="3">
    <source>
        <dbReference type="ARBA" id="ARBA00022692"/>
    </source>
</evidence>
<keyword evidence="4 6" id="KW-1133">Transmembrane helix</keyword>
<name>A0A975G8I7_9BACT</name>
<evidence type="ECO:0000256" key="6">
    <source>
        <dbReference type="SAM" id="Phobius"/>
    </source>
</evidence>